<keyword evidence="4 10" id="KW-0863">Zinc-finger</keyword>
<keyword evidence="14" id="KW-1185">Reference proteome</keyword>
<reference evidence="13 14" key="1">
    <citation type="journal article" date="2011" name="Proc. Natl. Acad. Sci. U.S.A.">
        <title>Evolutionary erosion of yeast sex chromosomes by mating-type switching accidents.</title>
        <authorList>
            <person name="Gordon J.L."/>
            <person name="Armisen D."/>
            <person name="Proux-Wera E."/>
            <person name="Oheigeartaigh S.S."/>
            <person name="Byrne K.P."/>
            <person name="Wolfe K.H."/>
        </authorList>
    </citation>
    <scope>NUCLEOTIDE SEQUENCE [LARGE SCALE GENOMIC DNA]</scope>
    <source>
        <strain evidence="14">ATCC MYA-139 / BCRC 22969 / CBS 8797 / CCRC 22969 / KCTC 17520 / NBRC 10181 / NCYC 3082</strain>
    </source>
</reference>
<dbReference type="RefSeq" id="XP_022464766.1">
    <property type="nucleotide sequence ID" value="XM_022608251.1"/>
</dbReference>
<dbReference type="InterPro" id="IPR048420">
    <property type="entry name" value="Zap1-like_Znf1"/>
</dbReference>
<protein>
    <recommendedName>
        <fullName evidence="12">C2H2-type domain-containing protein</fullName>
    </recommendedName>
</protein>
<dbReference type="GO" id="GO:0045944">
    <property type="term" value="P:positive regulation of transcription by RNA polymerase II"/>
    <property type="evidence" value="ECO:0007669"/>
    <property type="project" value="EnsemblFungi"/>
</dbReference>
<evidence type="ECO:0000256" key="2">
    <source>
        <dbReference type="ARBA" id="ARBA00022723"/>
    </source>
</evidence>
<evidence type="ECO:0000256" key="1">
    <source>
        <dbReference type="ARBA" id="ARBA00004123"/>
    </source>
</evidence>
<organism evidence="13 14">
    <name type="scientific">Huiozyma naganishii (strain ATCC MYA-139 / BCRC 22969 / CBS 8797 / KCTC 17520 / NBRC 10181 / NCYC 3082 / Yp74L-3)</name>
    <name type="common">Yeast</name>
    <name type="synonym">Kazachstania naganishii</name>
    <dbReference type="NCBI Taxonomy" id="1071383"/>
    <lineage>
        <taxon>Eukaryota</taxon>
        <taxon>Fungi</taxon>
        <taxon>Dikarya</taxon>
        <taxon>Ascomycota</taxon>
        <taxon>Saccharomycotina</taxon>
        <taxon>Saccharomycetes</taxon>
        <taxon>Saccharomycetales</taxon>
        <taxon>Saccharomycetaceae</taxon>
        <taxon>Huiozyma</taxon>
    </lineage>
</organism>
<proteinExistence type="predicted"/>
<feature type="region of interest" description="Disordered" evidence="11">
    <location>
        <begin position="71"/>
        <end position="92"/>
    </location>
</feature>
<keyword evidence="5" id="KW-0862">Zinc</keyword>
<evidence type="ECO:0000256" key="5">
    <source>
        <dbReference type="ARBA" id="ARBA00022833"/>
    </source>
</evidence>
<evidence type="ECO:0000256" key="10">
    <source>
        <dbReference type="PROSITE-ProRule" id="PRU00042"/>
    </source>
</evidence>
<dbReference type="InterPro" id="IPR036236">
    <property type="entry name" value="Znf_C2H2_sf"/>
</dbReference>
<keyword evidence="2" id="KW-0479">Metal-binding</keyword>
<dbReference type="SMART" id="SM00355">
    <property type="entry name" value="ZnF_C2H2"/>
    <property type="match status" value="8"/>
</dbReference>
<feature type="domain" description="C2H2-type" evidence="12">
    <location>
        <begin position="669"/>
        <end position="696"/>
    </location>
</feature>
<dbReference type="PROSITE" id="PS50157">
    <property type="entry name" value="ZINC_FINGER_C2H2_2"/>
    <property type="match status" value="4"/>
</dbReference>
<dbReference type="eggNOG" id="KOG1721">
    <property type="taxonomic scope" value="Eukaryota"/>
</dbReference>
<dbReference type="KEGG" id="kng:KNAG_0E02610"/>
<dbReference type="InterPro" id="IPR040792">
    <property type="entry name" value="Zap1_Znf2"/>
</dbReference>
<dbReference type="FunFam" id="3.30.160.60:FF:000557">
    <property type="entry name" value="zinc finger and SCAN domain-containing protein 29"/>
    <property type="match status" value="1"/>
</dbReference>
<dbReference type="FunFam" id="3.30.160.60:FF:001443">
    <property type="entry name" value="Zinc finger protein 668"/>
    <property type="match status" value="1"/>
</dbReference>
<dbReference type="PROSITE" id="PS00028">
    <property type="entry name" value="ZINC_FINGER_C2H2_1"/>
    <property type="match status" value="4"/>
</dbReference>
<dbReference type="AlphaFoldDB" id="J7R6P9"/>
<dbReference type="Pfam" id="PF21816">
    <property type="entry name" value="Zap1_zf1"/>
    <property type="match status" value="1"/>
</dbReference>
<evidence type="ECO:0000256" key="9">
    <source>
        <dbReference type="ARBA" id="ARBA00023242"/>
    </source>
</evidence>
<dbReference type="OrthoDB" id="3437960at2759"/>
<evidence type="ECO:0000256" key="6">
    <source>
        <dbReference type="ARBA" id="ARBA00023015"/>
    </source>
</evidence>
<feature type="domain" description="C2H2-type" evidence="12">
    <location>
        <begin position="641"/>
        <end position="668"/>
    </location>
</feature>
<dbReference type="GO" id="GO:0000978">
    <property type="term" value="F:RNA polymerase II cis-regulatory region sequence-specific DNA binding"/>
    <property type="evidence" value="ECO:0007669"/>
    <property type="project" value="TreeGrafter"/>
</dbReference>
<keyword evidence="9" id="KW-0539">Nucleus</keyword>
<feature type="domain" description="C2H2-type" evidence="12">
    <location>
        <begin position="611"/>
        <end position="640"/>
    </location>
</feature>
<gene>
    <name evidence="13" type="primary">KNAG0E02610</name>
    <name evidence="13" type="ordered locus">KNAG_0E02610</name>
</gene>
<evidence type="ECO:0000256" key="7">
    <source>
        <dbReference type="ARBA" id="ARBA00023125"/>
    </source>
</evidence>
<dbReference type="GO" id="GO:0005634">
    <property type="term" value="C:nucleus"/>
    <property type="evidence" value="ECO:0007669"/>
    <property type="project" value="UniProtKB-SubCell"/>
</dbReference>
<dbReference type="InterPro" id="IPR050329">
    <property type="entry name" value="GLI_C2H2-zinc-finger"/>
</dbReference>
<comment type="subcellular location">
    <subcellularLocation>
        <location evidence="1">Nucleus</location>
    </subcellularLocation>
</comment>
<dbReference type="GeneID" id="34526220"/>
<evidence type="ECO:0000256" key="4">
    <source>
        <dbReference type="ARBA" id="ARBA00022771"/>
    </source>
</evidence>
<dbReference type="Pfam" id="PF18217">
    <property type="entry name" value="Zap1_zf2"/>
    <property type="match status" value="1"/>
</dbReference>
<evidence type="ECO:0000256" key="3">
    <source>
        <dbReference type="ARBA" id="ARBA00022737"/>
    </source>
</evidence>
<evidence type="ECO:0000259" key="12">
    <source>
        <dbReference type="PROSITE" id="PS50157"/>
    </source>
</evidence>
<accession>J7R6P9</accession>
<dbReference type="Gene3D" id="6.10.140.370">
    <property type="match status" value="1"/>
</dbReference>
<dbReference type="EMBL" id="HE978318">
    <property type="protein sequence ID" value="CCK70520.1"/>
    <property type="molecule type" value="Genomic_DNA"/>
</dbReference>
<dbReference type="FunFam" id="3.30.160.60:FF:000287">
    <property type="entry name" value="PR domain zinc finger protein 10"/>
    <property type="match status" value="1"/>
</dbReference>
<keyword evidence="8" id="KW-0804">Transcription</keyword>
<keyword evidence="3" id="KW-0677">Repeat</keyword>
<evidence type="ECO:0000313" key="13">
    <source>
        <dbReference type="EMBL" id="CCK70520.1"/>
    </source>
</evidence>
<name>J7R6P9_HUIN7</name>
<sequence length="746" mass="83524">MRCYLRRRFLVGSQLVGFWVGWSGSLRRGEWGMGCQVDQQQRTQQWAEEGVVHGHIHNYNNVTYIHGHVHRNGRAGEDGAGEGGASGPLSPEHSLLLQQQEGRHALADECENFEFFDFHGDVAFTGGAPYYPLVPLPNGGTAGAGVSSLGQKRLLEQSCRPSASAKRVKSEGARLAAGSPAQGDDCSCAPQVLEVCCDVDHMESKDPCVDAGAVESTTAKVPPFVQTTTTTNSRCPPWNYHDELLHGGAVPSSSQLNATMKQFIDLSCDLDCASLGLPPPERLPNNSGSIMQNSKDQVAVDFFDRYCQLCENNEAHQQHVYGDNDAAAKIGKQHAHAATVPLENQLKTADMKILEDLCNISSLYEAPLAKHMNHTHHNHLEEPTASGGNTTENLNLLGGITRTESSEPRENVTQQHSNGHNNNYHHHHRVHLHPHIKDPTLSQQTIPLTPNSLLTAGGDDPRNTIDFNWIFKKNEPDALHCRWDQCSHTSPFENLIDLQKHMFMEHIPQSTSYDIDDYFCNWQDCHFQGQDVCSLVNHINDNHGINFNIKVPEPKVKPEKQPTAKLIHTDMRNEHDPVECKWGGCHLKFGSCKELNDHLENDHLPRGQSQYTCSWAGCGKTFTQRQKIARHLKVHTRYKPYKCPQCQKCFSSDETLKQHLRIHSGEKPYHCDICGKRFAISSSLKIHVRTHTGEKPLQCAVCGKRFIESSNLNKHMKTHEKGFQCSKCHKKFPNKGKMELHSARCK</sequence>
<evidence type="ECO:0000313" key="14">
    <source>
        <dbReference type="Proteomes" id="UP000006310"/>
    </source>
</evidence>
<dbReference type="GO" id="GO:0008270">
    <property type="term" value="F:zinc ion binding"/>
    <property type="evidence" value="ECO:0007669"/>
    <property type="project" value="UniProtKB-KW"/>
</dbReference>
<dbReference type="Pfam" id="PF00096">
    <property type="entry name" value="zf-C2H2"/>
    <property type="match status" value="4"/>
</dbReference>
<feature type="domain" description="C2H2-type" evidence="12">
    <location>
        <begin position="697"/>
        <end position="719"/>
    </location>
</feature>
<dbReference type="Gene3D" id="3.30.160.60">
    <property type="entry name" value="Classic Zinc Finger"/>
    <property type="match status" value="5"/>
</dbReference>
<dbReference type="GO" id="GO:0034224">
    <property type="term" value="P:cellular response to zinc ion starvation"/>
    <property type="evidence" value="ECO:0007669"/>
    <property type="project" value="EnsemblFungi"/>
</dbReference>
<dbReference type="PANTHER" id="PTHR19818">
    <property type="entry name" value="ZINC FINGER PROTEIN ZIC AND GLI"/>
    <property type="match status" value="1"/>
</dbReference>
<dbReference type="HOGENOM" id="CLU_014727_0_0_1"/>
<evidence type="ECO:0000256" key="8">
    <source>
        <dbReference type="ARBA" id="ARBA00023163"/>
    </source>
</evidence>
<keyword evidence="6" id="KW-0805">Transcription regulation</keyword>
<keyword evidence="7" id="KW-0238">DNA-binding</keyword>
<dbReference type="GO" id="GO:0000981">
    <property type="term" value="F:DNA-binding transcription factor activity, RNA polymerase II-specific"/>
    <property type="evidence" value="ECO:0007669"/>
    <property type="project" value="EnsemblFungi"/>
</dbReference>
<dbReference type="Proteomes" id="UP000006310">
    <property type="component" value="Chromosome 5"/>
</dbReference>
<dbReference type="PANTHER" id="PTHR19818:SF139">
    <property type="entry name" value="PAIR-RULE PROTEIN ODD-PAIRED"/>
    <property type="match status" value="1"/>
</dbReference>
<dbReference type="STRING" id="1071383.J7R6P9"/>
<dbReference type="OMA" id="CQHFEFL"/>
<reference evidence="14" key="2">
    <citation type="submission" date="2012-08" db="EMBL/GenBank/DDBJ databases">
        <title>Genome sequence of Kazachstania naganishii.</title>
        <authorList>
            <person name="Gordon J.L."/>
            <person name="Armisen D."/>
            <person name="Proux-Wera E."/>
            <person name="OhEigeartaigh S.S."/>
            <person name="Byrne K.P."/>
            <person name="Wolfe K.H."/>
        </authorList>
    </citation>
    <scope>NUCLEOTIDE SEQUENCE [LARGE SCALE GENOMIC DNA]</scope>
    <source>
        <strain evidence="14">ATCC MYA-139 / BCRC 22969 / CBS 8797 / CCRC 22969 / KCTC 17520 / NBRC 10181 / NCYC 3082</strain>
    </source>
</reference>
<evidence type="ECO:0000256" key="11">
    <source>
        <dbReference type="SAM" id="MobiDB-lite"/>
    </source>
</evidence>
<dbReference type="SUPFAM" id="SSF57667">
    <property type="entry name" value="beta-beta-alpha zinc fingers"/>
    <property type="match status" value="3"/>
</dbReference>
<dbReference type="InterPro" id="IPR013087">
    <property type="entry name" value="Znf_C2H2_type"/>
</dbReference>